<dbReference type="AlphaFoldDB" id="A0A1I7Y2I1"/>
<accession>A0A1I7Y2I1</accession>
<evidence type="ECO:0000313" key="1">
    <source>
        <dbReference type="Proteomes" id="UP000095287"/>
    </source>
</evidence>
<dbReference type="WBParaSite" id="L893_g11793.t1">
    <property type="protein sequence ID" value="L893_g11793.t1"/>
    <property type="gene ID" value="L893_g11793"/>
</dbReference>
<reference evidence="2" key="1">
    <citation type="submission" date="2016-11" db="UniProtKB">
        <authorList>
            <consortium name="WormBaseParasite"/>
        </authorList>
    </citation>
    <scope>IDENTIFICATION</scope>
</reference>
<name>A0A1I7Y2I1_9BILA</name>
<sequence>MYVVWGPHAKHRSHLDTCALTLAQYHTAIPRTLLDIRALKFSACWDITGFGIRSFPTRRLVVVELAESTLEENTLFFE</sequence>
<keyword evidence="1" id="KW-1185">Reference proteome</keyword>
<evidence type="ECO:0000313" key="2">
    <source>
        <dbReference type="WBParaSite" id="L893_g11793.t1"/>
    </source>
</evidence>
<protein>
    <submittedName>
        <fullName evidence="2">Uncharacterized protein</fullName>
    </submittedName>
</protein>
<dbReference type="Proteomes" id="UP000095287">
    <property type="component" value="Unplaced"/>
</dbReference>
<organism evidence="1 2">
    <name type="scientific">Steinernema glaseri</name>
    <dbReference type="NCBI Taxonomy" id="37863"/>
    <lineage>
        <taxon>Eukaryota</taxon>
        <taxon>Metazoa</taxon>
        <taxon>Ecdysozoa</taxon>
        <taxon>Nematoda</taxon>
        <taxon>Chromadorea</taxon>
        <taxon>Rhabditida</taxon>
        <taxon>Tylenchina</taxon>
        <taxon>Panagrolaimomorpha</taxon>
        <taxon>Strongyloidoidea</taxon>
        <taxon>Steinernematidae</taxon>
        <taxon>Steinernema</taxon>
    </lineage>
</organism>
<proteinExistence type="predicted"/>